<dbReference type="GO" id="GO:0003676">
    <property type="term" value="F:nucleic acid binding"/>
    <property type="evidence" value="ECO:0007669"/>
    <property type="project" value="InterPro"/>
</dbReference>
<protein>
    <submittedName>
        <fullName evidence="1">Transcriptional regulator</fullName>
    </submittedName>
</protein>
<organism evidence="1 2">
    <name type="scientific">Sinorhizobium mexicanum</name>
    <dbReference type="NCBI Taxonomy" id="375549"/>
    <lineage>
        <taxon>Bacteria</taxon>
        <taxon>Pseudomonadati</taxon>
        <taxon>Pseudomonadota</taxon>
        <taxon>Alphaproteobacteria</taxon>
        <taxon>Hyphomicrobiales</taxon>
        <taxon>Rhizobiaceae</taxon>
        <taxon>Sinorhizobium/Ensifer group</taxon>
        <taxon>Sinorhizobium</taxon>
    </lineage>
</organism>
<keyword evidence="2" id="KW-1185">Reference proteome</keyword>
<name>A0A859QPW4_9HYPH</name>
<dbReference type="Proteomes" id="UP000510721">
    <property type="component" value="Plasmid pEmeITTGR7c"/>
</dbReference>
<dbReference type="InterPro" id="IPR012337">
    <property type="entry name" value="RNaseH-like_sf"/>
</dbReference>
<dbReference type="RefSeq" id="WP_180942347.1">
    <property type="nucleotide sequence ID" value="NZ_CP041241.1"/>
</dbReference>
<accession>A0A859QPW4</accession>
<dbReference type="InterPro" id="IPR036397">
    <property type="entry name" value="RNaseH_sf"/>
</dbReference>
<geneLocation type="plasmid" evidence="2">
    <name>pemeittgr7c</name>
</geneLocation>
<sequence length="179" mass="19294">MIVFLDFEASSLAKASFPVEVAWVFENGDARTSLIRPAPGWDDWSTEAEAVHGISRSRLDTEGASVDVIAAEMTESLSGHQLYASAPSWDGKWLSVLLRAAGYPRHALRLGVSGDAFTDAARAVLGHDAAETVVAEIVSAVTARTEPATRPHRALPDAMLELKRWRLIRQEAAALASKS</sequence>
<dbReference type="SUPFAM" id="SSF53098">
    <property type="entry name" value="Ribonuclease H-like"/>
    <property type="match status" value="1"/>
</dbReference>
<gene>
    <name evidence="1" type="ORF">FKV68_29375</name>
</gene>
<dbReference type="AlphaFoldDB" id="A0A859QPW4"/>
<dbReference type="EMBL" id="CP041241">
    <property type="protein sequence ID" value="QLL65445.1"/>
    <property type="molecule type" value="Genomic_DNA"/>
</dbReference>
<evidence type="ECO:0000313" key="2">
    <source>
        <dbReference type="Proteomes" id="UP000510721"/>
    </source>
</evidence>
<dbReference type="Gene3D" id="3.30.420.10">
    <property type="entry name" value="Ribonuclease H-like superfamily/Ribonuclease H"/>
    <property type="match status" value="1"/>
</dbReference>
<dbReference type="KEGG" id="emx:FKV68_29375"/>
<proteinExistence type="predicted"/>
<reference evidence="1 2" key="1">
    <citation type="submission" date="2019-06" db="EMBL/GenBank/DDBJ databases">
        <title>Complete genome sequence of Ensifer mexicanus ITTG R7 isolated from nodules of Acacia angustissima (Mill.) Kuntze.</title>
        <authorList>
            <person name="Rincon-Rosales R."/>
            <person name="Rogel M.A."/>
            <person name="Guerrero G."/>
            <person name="Rincon-Molina C.I."/>
            <person name="Lopez-Lopez A."/>
            <person name="Martinez-Romero E."/>
        </authorList>
    </citation>
    <scope>NUCLEOTIDE SEQUENCE [LARGE SCALE GENOMIC DNA]</scope>
    <source>
        <strain evidence="1 2">ITTG R7</strain>
        <plasmid evidence="2">pemeittgr7c</plasmid>
    </source>
</reference>
<evidence type="ECO:0000313" key="1">
    <source>
        <dbReference type="EMBL" id="QLL65445.1"/>
    </source>
</evidence>
<keyword evidence="1" id="KW-0614">Plasmid</keyword>